<evidence type="ECO:0000256" key="8">
    <source>
        <dbReference type="ARBA" id="ARBA00022857"/>
    </source>
</evidence>
<comment type="cofactor">
    <cofactor evidence="17">
        <name>Mg(2+)</name>
        <dbReference type="ChEBI" id="CHEBI:18420"/>
    </cofactor>
</comment>
<keyword evidence="8 17" id="KW-0521">NADP</keyword>
<evidence type="ECO:0000256" key="19">
    <source>
        <dbReference type="PIRNR" id="PIRNR017184"/>
    </source>
</evidence>
<evidence type="ECO:0000256" key="17">
    <source>
        <dbReference type="HAMAP-Rule" id="MF_01965"/>
    </source>
</evidence>
<comment type="function">
    <text evidence="17">Catalyzes the dehydration of the S-form of NAD(P)HX at the expense of ADP, which is converted to AMP. Together with NAD(P)HX epimerase, which catalyzes the epimerization of the S- and R-forms, the enzyme allows the repair of both epimers of NAD(P)HX, a damaged form of NAD(P)H that is a result of enzymatic or heat-dependent hydration.</text>
</comment>
<dbReference type="EMBL" id="FNPX01000017">
    <property type="protein sequence ID" value="SDZ49636.1"/>
    <property type="molecule type" value="Genomic_DNA"/>
</dbReference>
<dbReference type="InterPro" id="IPR030677">
    <property type="entry name" value="Nnr"/>
</dbReference>
<dbReference type="SUPFAM" id="SSF64153">
    <property type="entry name" value="YjeF N-terminal domain-like"/>
    <property type="match status" value="1"/>
</dbReference>
<evidence type="ECO:0000256" key="18">
    <source>
        <dbReference type="HAMAP-Rule" id="MF_01966"/>
    </source>
</evidence>
<feature type="binding site" evidence="17">
    <location>
        <position position="346"/>
    </location>
    <ligand>
        <name>(6S)-NADPHX</name>
        <dbReference type="ChEBI" id="CHEBI:64076"/>
    </ligand>
</feature>
<dbReference type="Pfam" id="PF03853">
    <property type="entry name" value="YjeF_N"/>
    <property type="match status" value="1"/>
</dbReference>
<evidence type="ECO:0000256" key="5">
    <source>
        <dbReference type="ARBA" id="ARBA00022723"/>
    </source>
</evidence>
<keyword evidence="9 18" id="KW-0630">Potassium</keyword>
<dbReference type="CDD" id="cd01171">
    <property type="entry name" value="YXKO-related"/>
    <property type="match status" value="1"/>
</dbReference>
<dbReference type="PANTHER" id="PTHR12592">
    <property type="entry name" value="ATP-DEPENDENT (S)-NAD(P)H-HYDRATE DEHYDRATASE FAMILY MEMBER"/>
    <property type="match status" value="1"/>
</dbReference>
<keyword evidence="6 17" id="KW-0547">Nucleotide-binding</keyword>
<dbReference type="GO" id="GO:0052855">
    <property type="term" value="F:ADP-dependent NAD(P)H-hydrate dehydratase activity"/>
    <property type="evidence" value="ECO:0007669"/>
    <property type="project" value="UniProtKB-UniRule"/>
</dbReference>
<keyword evidence="22" id="KW-0418">Kinase</keyword>
<feature type="binding site" evidence="18">
    <location>
        <begin position="63"/>
        <end position="67"/>
    </location>
    <ligand>
        <name>(6S)-NADPHX</name>
        <dbReference type="ChEBI" id="CHEBI:64076"/>
    </ligand>
</feature>
<evidence type="ECO:0000256" key="15">
    <source>
        <dbReference type="ARBA" id="ARBA00048238"/>
    </source>
</evidence>
<dbReference type="RefSeq" id="WP_092647377.1">
    <property type="nucleotide sequence ID" value="NZ_FNPX01000017.1"/>
</dbReference>
<comment type="function">
    <text evidence="14 19">Bifunctional enzyme that catalyzes the epimerization of the S- and R-forms of NAD(P)HX and the dehydration of the S-form of NAD(P)HX at the expense of ADP, which is converted to AMP. This allows the repair of both epimers of NAD(P)HX, a damaged form of NAD(P)H that is a result of enzymatic or heat-dependent hydration.</text>
</comment>
<dbReference type="PROSITE" id="PS51385">
    <property type="entry name" value="YJEF_N"/>
    <property type="match status" value="1"/>
</dbReference>
<keyword evidence="10 17" id="KW-0520">NAD</keyword>
<evidence type="ECO:0000256" key="13">
    <source>
        <dbReference type="ARBA" id="ARBA00023268"/>
    </source>
</evidence>
<feature type="domain" description="YjeF N-terminal" evidence="21">
    <location>
        <begin position="11"/>
        <end position="245"/>
    </location>
</feature>
<dbReference type="InterPro" id="IPR017953">
    <property type="entry name" value="Carbohydrate_kinase_pred_CS"/>
</dbReference>
<reference evidence="23" key="1">
    <citation type="submission" date="2016-10" db="EMBL/GenBank/DDBJ databases">
        <authorList>
            <person name="Varghese N."/>
            <person name="Submissions S."/>
        </authorList>
    </citation>
    <scope>NUCLEOTIDE SEQUENCE [LARGE SCALE GENOMIC DNA]</scope>
    <source>
        <strain evidence="23">DSM 100420</strain>
    </source>
</reference>
<feature type="binding site" evidence="18">
    <location>
        <position position="179"/>
    </location>
    <ligand>
        <name>K(+)</name>
        <dbReference type="ChEBI" id="CHEBI:29103"/>
    </ligand>
</feature>
<evidence type="ECO:0000256" key="7">
    <source>
        <dbReference type="ARBA" id="ARBA00022840"/>
    </source>
</evidence>
<feature type="binding site" evidence="18">
    <location>
        <position position="64"/>
    </location>
    <ligand>
        <name>K(+)</name>
        <dbReference type="ChEBI" id="CHEBI:29103"/>
    </ligand>
</feature>
<dbReference type="PROSITE" id="PS51383">
    <property type="entry name" value="YJEF_C_3"/>
    <property type="match status" value="1"/>
</dbReference>
<comment type="cofactor">
    <cofactor evidence="18 19">
        <name>K(+)</name>
        <dbReference type="ChEBI" id="CHEBI:29103"/>
    </cofactor>
    <text evidence="18 19">Binds 1 potassium ion per subunit.</text>
</comment>
<feature type="binding site" evidence="18">
    <location>
        <position position="129"/>
    </location>
    <ligand>
        <name>K(+)</name>
        <dbReference type="ChEBI" id="CHEBI:29103"/>
    </ligand>
</feature>
<dbReference type="NCBIfam" id="TIGR00196">
    <property type="entry name" value="yjeF_cterm"/>
    <property type="match status" value="1"/>
</dbReference>
<keyword evidence="23" id="KW-1185">Reference proteome</keyword>
<evidence type="ECO:0000259" key="21">
    <source>
        <dbReference type="PROSITE" id="PS51385"/>
    </source>
</evidence>
<comment type="similarity">
    <text evidence="17">Belongs to the NnrD/CARKD family.</text>
</comment>
<feature type="binding site" evidence="17">
    <location>
        <begin position="441"/>
        <end position="445"/>
    </location>
    <ligand>
        <name>AMP</name>
        <dbReference type="ChEBI" id="CHEBI:456215"/>
    </ligand>
</feature>
<dbReference type="EC" id="4.2.1.136" evidence="19"/>
<gene>
    <name evidence="17" type="primary">nnrD</name>
    <name evidence="18" type="synonym">nnrE</name>
    <name evidence="22" type="ORF">SAMN05444004_11730</name>
</gene>
<dbReference type="SUPFAM" id="SSF53613">
    <property type="entry name" value="Ribokinase-like"/>
    <property type="match status" value="1"/>
</dbReference>
<comment type="similarity">
    <text evidence="18">Belongs to the NnrE/AIBP family.</text>
</comment>
<dbReference type="GO" id="GO:0046496">
    <property type="term" value="P:nicotinamide nucleotide metabolic process"/>
    <property type="evidence" value="ECO:0007669"/>
    <property type="project" value="UniProtKB-UniRule"/>
</dbReference>
<evidence type="ECO:0000256" key="1">
    <source>
        <dbReference type="ARBA" id="ARBA00000013"/>
    </source>
</evidence>
<keyword evidence="13" id="KW-0511">Multifunctional enzyme</keyword>
<dbReference type="GO" id="GO:0110051">
    <property type="term" value="P:metabolite repair"/>
    <property type="evidence" value="ECO:0007669"/>
    <property type="project" value="TreeGrafter"/>
</dbReference>
<keyword evidence="12 17" id="KW-0456">Lyase</keyword>
<dbReference type="PANTHER" id="PTHR12592:SF0">
    <property type="entry name" value="ATP-DEPENDENT (S)-NAD(P)H-HYDRATE DEHYDRATASE"/>
    <property type="match status" value="1"/>
</dbReference>
<feature type="binding site" evidence="18">
    <location>
        <position position="176"/>
    </location>
    <ligand>
        <name>(6S)-NADPHX</name>
        <dbReference type="ChEBI" id="CHEBI:64076"/>
    </ligand>
</feature>
<evidence type="ECO:0000256" key="4">
    <source>
        <dbReference type="ARBA" id="ARBA00009524"/>
    </source>
</evidence>
<evidence type="ECO:0000256" key="6">
    <source>
        <dbReference type="ARBA" id="ARBA00022741"/>
    </source>
</evidence>
<dbReference type="PROSITE" id="PS01050">
    <property type="entry name" value="YJEF_C_2"/>
    <property type="match status" value="1"/>
</dbReference>
<feature type="binding site" evidence="17">
    <location>
        <position position="474"/>
    </location>
    <ligand>
        <name>AMP</name>
        <dbReference type="ChEBI" id="CHEBI:456215"/>
    </ligand>
</feature>
<evidence type="ECO:0000256" key="3">
    <source>
        <dbReference type="ARBA" id="ARBA00006001"/>
    </source>
</evidence>
<evidence type="ECO:0000256" key="2">
    <source>
        <dbReference type="ARBA" id="ARBA00000909"/>
    </source>
</evidence>
<feature type="binding site" evidence="17">
    <location>
        <position position="396"/>
    </location>
    <ligand>
        <name>(6S)-NADPHX</name>
        <dbReference type="ChEBI" id="CHEBI:64076"/>
    </ligand>
</feature>
<dbReference type="InterPro" id="IPR029056">
    <property type="entry name" value="Ribokinase-like"/>
</dbReference>
<proteinExistence type="inferred from homology"/>
<dbReference type="NCBIfam" id="TIGR00197">
    <property type="entry name" value="yjeF_nterm"/>
    <property type="match status" value="1"/>
</dbReference>
<feature type="binding site" evidence="18">
    <location>
        <begin position="133"/>
        <end position="139"/>
    </location>
    <ligand>
        <name>(6S)-NADPHX</name>
        <dbReference type="ChEBI" id="CHEBI:64076"/>
    </ligand>
</feature>
<organism evidence="22 23">
    <name type="scientific">Jannaschia faecimaris</name>
    <dbReference type="NCBI Taxonomy" id="1244108"/>
    <lineage>
        <taxon>Bacteria</taxon>
        <taxon>Pseudomonadati</taxon>
        <taxon>Pseudomonadota</taxon>
        <taxon>Alphaproteobacteria</taxon>
        <taxon>Rhodobacterales</taxon>
        <taxon>Roseobacteraceae</taxon>
        <taxon>Jannaschia</taxon>
    </lineage>
</organism>
<dbReference type="InterPro" id="IPR000631">
    <property type="entry name" value="CARKD"/>
</dbReference>
<dbReference type="InterPro" id="IPR036652">
    <property type="entry name" value="YjeF_N_dom_sf"/>
</dbReference>
<evidence type="ECO:0000256" key="10">
    <source>
        <dbReference type="ARBA" id="ARBA00023027"/>
    </source>
</evidence>
<evidence type="ECO:0000313" key="22">
    <source>
        <dbReference type="EMBL" id="SDZ49636.1"/>
    </source>
</evidence>
<comment type="catalytic activity">
    <reaction evidence="16 17 19">
        <text>(6S)-NADPHX + ADP = AMP + phosphate + NADPH + H(+)</text>
        <dbReference type="Rhea" id="RHEA:32235"/>
        <dbReference type="ChEBI" id="CHEBI:15378"/>
        <dbReference type="ChEBI" id="CHEBI:43474"/>
        <dbReference type="ChEBI" id="CHEBI:57783"/>
        <dbReference type="ChEBI" id="CHEBI:64076"/>
        <dbReference type="ChEBI" id="CHEBI:456215"/>
        <dbReference type="ChEBI" id="CHEBI:456216"/>
        <dbReference type="EC" id="4.2.1.136"/>
    </reaction>
</comment>
<keyword evidence="22" id="KW-0808">Transferase</keyword>
<dbReference type="GO" id="GO:0052856">
    <property type="term" value="F:NAD(P)HX epimerase activity"/>
    <property type="evidence" value="ECO:0007669"/>
    <property type="project" value="UniProtKB-UniRule"/>
</dbReference>
<comment type="catalytic activity">
    <reaction evidence="2 18 19">
        <text>(6R)-NADPHX = (6S)-NADPHX</text>
        <dbReference type="Rhea" id="RHEA:32227"/>
        <dbReference type="ChEBI" id="CHEBI:64076"/>
        <dbReference type="ChEBI" id="CHEBI:64077"/>
        <dbReference type="EC" id="5.1.99.6"/>
    </reaction>
</comment>
<evidence type="ECO:0000259" key="20">
    <source>
        <dbReference type="PROSITE" id="PS51383"/>
    </source>
</evidence>
<comment type="subunit">
    <text evidence="17">Homotetramer.</text>
</comment>
<dbReference type="Gene3D" id="3.40.1190.20">
    <property type="match status" value="1"/>
</dbReference>
<comment type="similarity">
    <text evidence="4 19">In the C-terminal section; belongs to the NnrD/CARKD family.</text>
</comment>
<dbReference type="Pfam" id="PF01256">
    <property type="entry name" value="Carb_kinase"/>
    <property type="match status" value="1"/>
</dbReference>
<dbReference type="GO" id="GO:0005524">
    <property type="term" value="F:ATP binding"/>
    <property type="evidence" value="ECO:0007669"/>
    <property type="project" value="UniProtKB-UniRule"/>
</dbReference>
<dbReference type="EC" id="5.1.99.6" evidence="19"/>
<sequence length="531" mass="54756">MNNQLLTAAQMRVLEQACIASGQATGLELMERAGQGAVDAILQEWPELAAAPGRALVLCGPGNNGGDGFVLARVLVGKGWDAEVFLYGDAAKLPPDARMNYERWMETGPVVPLPEGGLPMPNGATLVVDALFGTGLGRPLSAIGKTLRDLCDCVDGGRGLPLSQRLPHFPPVAAIDLPSGLCSDSGRVIGAADGTTANGGRALSAAADLTLSFHGLKTGHLLADGPRHCGKVRVVDIGLGESPATDLVRIARPGRALLGKRTGHKYEHGHALILTGGMGRTGAARLSARAALRVGSGLVTCAAPGGAMMECATQLTAVMLRRCDDAAALTAILCDERVNALCLGPGMGVSERTAELLDVAMATKRKIVLDADALSVLAARDDPFAKLHENCVLTPHGGEFGRLFPDIAGRLAAPAKTGPAYSKVEATRDAARRAGCTVLFKGPDTVIADERGRALINAAFYDRAVPWLATAGSGDVLAGLITGLLARGLAPLGAASSAAWLHVEAARAFGPGLIAEDLPEILPRVLAALER</sequence>
<comment type="catalytic activity">
    <reaction evidence="1 18 19">
        <text>(6R)-NADHX = (6S)-NADHX</text>
        <dbReference type="Rhea" id="RHEA:32215"/>
        <dbReference type="ChEBI" id="CHEBI:64074"/>
        <dbReference type="ChEBI" id="CHEBI:64075"/>
        <dbReference type="EC" id="5.1.99.6"/>
    </reaction>
</comment>
<comment type="similarity">
    <text evidence="3 19">In the N-terminal section; belongs to the NnrE/AIBP family.</text>
</comment>
<feature type="binding site" evidence="17">
    <location>
        <position position="475"/>
    </location>
    <ligand>
        <name>(6S)-NADPHX</name>
        <dbReference type="ChEBI" id="CHEBI:64076"/>
    </ligand>
</feature>
<dbReference type="AlphaFoldDB" id="A0A1H3THC4"/>
<dbReference type="GO" id="GO:0016301">
    <property type="term" value="F:kinase activity"/>
    <property type="evidence" value="ECO:0007669"/>
    <property type="project" value="UniProtKB-KW"/>
</dbReference>
<keyword evidence="7 17" id="KW-0067">ATP-binding</keyword>
<name>A0A1H3THC4_9RHOB</name>
<dbReference type="InterPro" id="IPR004443">
    <property type="entry name" value="YjeF_N_dom"/>
</dbReference>
<comment type="catalytic activity">
    <reaction evidence="15 17 19">
        <text>(6S)-NADHX + ADP = AMP + phosphate + NADH + H(+)</text>
        <dbReference type="Rhea" id="RHEA:32223"/>
        <dbReference type="ChEBI" id="CHEBI:15378"/>
        <dbReference type="ChEBI" id="CHEBI:43474"/>
        <dbReference type="ChEBI" id="CHEBI:57945"/>
        <dbReference type="ChEBI" id="CHEBI:64074"/>
        <dbReference type="ChEBI" id="CHEBI:456215"/>
        <dbReference type="ChEBI" id="CHEBI:456216"/>
        <dbReference type="EC" id="4.2.1.136"/>
    </reaction>
</comment>
<dbReference type="HAMAP" id="MF_01966">
    <property type="entry name" value="NADHX_epimerase"/>
    <property type="match status" value="1"/>
</dbReference>
<evidence type="ECO:0000256" key="11">
    <source>
        <dbReference type="ARBA" id="ARBA00023235"/>
    </source>
</evidence>
<feature type="domain" description="YjeF C-terminal" evidence="20">
    <location>
        <begin position="248"/>
        <end position="529"/>
    </location>
</feature>
<evidence type="ECO:0000256" key="16">
    <source>
        <dbReference type="ARBA" id="ARBA00049209"/>
    </source>
</evidence>
<evidence type="ECO:0000256" key="14">
    <source>
        <dbReference type="ARBA" id="ARBA00025153"/>
    </source>
</evidence>
<dbReference type="GO" id="GO:0046872">
    <property type="term" value="F:metal ion binding"/>
    <property type="evidence" value="ECO:0007669"/>
    <property type="project" value="UniProtKB-UniRule"/>
</dbReference>
<accession>A0A1H3THC4</accession>
<evidence type="ECO:0000313" key="23">
    <source>
        <dbReference type="Proteomes" id="UP000198914"/>
    </source>
</evidence>
<evidence type="ECO:0000256" key="9">
    <source>
        <dbReference type="ARBA" id="ARBA00022958"/>
    </source>
</evidence>
<comment type="function">
    <text evidence="18">Catalyzes the epimerization of the S- and R-forms of NAD(P)HX, a damaged form of NAD(P)H that is a result of enzymatic or heat-dependent hydration. This is a prerequisite for the S-specific NAD(P)H-hydrate dehydratase to allow the repair of both epimers of NAD(P)HX.</text>
</comment>
<keyword evidence="11 18" id="KW-0413">Isomerase</keyword>
<dbReference type="PIRSF" id="PIRSF017184">
    <property type="entry name" value="Nnr"/>
    <property type="match status" value="1"/>
</dbReference>
<protein>
    <recommendedName>
        <fullName evidence="19">Bifunctional NAD(P)H-hydrate repair enzyme</fullName>
    </recommendedName>
    <alternativeName>
        <fullName evidence="19">Nicotinamide nucleotide repair protein</fullName>
    </alternativeName>
    <domain>
        <recommendedName>
            <fullName evidence="19">ADP-dependent (S)-NAD(P)H-hydrate dehydratase</fullName>
            <ecNumber evidence="19">4.2.1.136</ecNumber>
        </recommendedName>
        <alternativeName>
            <fullName evidence="19">ADP-dependent NAD(P)HX dehydratase</fullName>
        </alternativeName>
    </domain>
    <domain>
        <recommendedName>
            <fullName evidence="19">NAD(P)H-hydrate epimerase</fullName>
            <ecNumber evidence="19">5.1.99.6</ecNumber>
        </recommendedName>
    </domain>
</protein>
<dbReference type="Gene3D" id="3.40.50.10260">
    <property type="entry name" value="YjeF N-terminal domain"/>
    <property type="match status" value="1"/>
</dbReference>
<dbReference type="STRING" id="1244108.SAMN05444004_11730"/>
<keyword evidence="5 18" id="KW-0479">Metal-binding</keyword>
<feature type="binding site" evidence="17">
    <location>
        <position position="283"/>
    </location>
    <ligand>
        <name>(6S)-NADPHX</name>
        <dbReference type="ChEBI" id="CHEBI:64076"/>
    </ligand>
</feature>
<comment type="caution">
    <text evidence="18">Lacks conserved residue(s) required for the propagation of feature annotation.</text>
</comment>
<dbReference type="Proteomes" id="UP000198914">
    <property type="component" value="Unassembled WGS sequence"/>
</dbReference>
<evidence type="ECO:0000256" key="12">
    <source>
        <dbReference type="ARBA" id="ARBA00023239"/>
    </source>
</evidence>
<dbReference type="HAMAP" id="MF_01965">
    <property type="entry name" value="NADHX_dehydratase"/>
    <property type="match status" value="1"/>
</dbReference>
<dbReference type="OrthoDB" id="9806925at2"/>